<organism evidence="3 4">
    <name type="scientific">Sulfurimonas autotrophica (strain ATCC BAA-671 / DSM 16294 / JCM 11897 / OK10)</name>
    <dbReference type="NCBI Taxonomy" id="563040"/>
    <lineage>
        <taxon>Bacteria</taxon>
        <taxon>Pseudomonadati</taxon>
        <taxon>Campylobacterota</taxon>
        <taxon>Epsilonproteobacteria</taxon>
        <taxon>Campylobacterales</taxon>
        <taxon>Sulfurimonadaceae</taxon>
        <taxon>Sulfurimonas</taxon>
    </lineage>
</organism>
<dbReference type="STRING" id="563040.Saut_2144"/>
<dbReference type="InterPro" id="IPR050505">
    <property type="entry name" value="WDR55/POC1"/>
</dbReference>
<dbReference type="EMBL" id="CP002205">
    <property type="protein sequence ID" value="ADN10186.1"/>
    <property type="molecule type" value="Genomic_DNA"/>
</dbReference>
<keyword evidence="4" id="KW-1185">Reference proteome</keyword>
<dbReference type="OrthoDB" id="5332333at2"/>
<reference evidence="4" key="1">
    <citation type="journal article" date="2010" name="Stand. Genomic Sci.">
        <title>Complete genome sequence of Sulfurimonas autotrophica type strain (OK10).</title>
        <authorList>
            <person name="Sikorski J."/>
            <person name="Munk C."/>
            <person name="Lapidus A."/>
            <person name="Djao O."/>
            <person name="Lucas S."/>
            <person name="Glavina Del Rio T."/>
            <person name="Nolan M."/>
            <person name="Tice H."/>
            <person name="Han C."/>
            <person name="Cheng J."/>
            <person name="Tapia R."/>
            <person name="Goodwin L."/>
            <person name="Pitluck S."/>
            <person name="Liolios K."/>
            <person name="Ivanova N."/>
            <person name="Mavromatis K."/>
            <person name="Mikhailova N."/>
            <person name="Pati A."/>
            <person name="Sims D."/>
            <person name="Meincke L."/>
            <person name="Brettin T."/>
            <person name="Detter J."/>
            <person name="Chen A."/>
            <person name="Palaniappan K."/>
            <person name="Land M."/>
            <person name="Hauser L."/>
            <person name="Chang Y."/>
            <person name="Jeffries C."/>
            <person name="Rohde M."/>
            <person name="Lang E."/>
            <person name="Spring S."/>
            <person name="Goker M."/>
            <person name="Woyke T."/>
            <person name="Bristow J."/>
            <person name="Eisen J."/>
            <person name="Markowitz V."/>
            <person name="Hugenholtz P."/>
            <person name="Kyrpides N."/>
            <person name="Klenk H."/>
        </authorList>
    </citation>
    <scope>NUCLEOTIDE SEQUENCE [LARGE SCALE GENOMIC DNA]</scope>
    <source>
        <strain evidence="4">ATCC BAA-671 / DSM 16294 / JCM 11897 / OK10</strain>
    </source>
</reference>
<gene>
    <name evidence="3" type="ordered locus">Saut_2144</name>
</gene>
<dbReference type="InterPro" id="IPR015943">
    <property type="entry name" value="WD40/YVTN_repeat-like_dom_sf"/>
</dbReference>
<sequence length="708" mass="81881">MQEIQECQKVRSEVTALSALHNNSIALSTRTHGIRIFGADDCQNRQILSISQLNYKTTAIDFHPSDNICAIANDKVIYIISLTNKSVLQTIFTHNGAIDILRFVPNRPYLVSGTNEGRVMLYRYDGPSGISRLVSFPHIRGKRKITNNYVSVFAFSQNYIASSGYGGCVSLVHLNSHKQVKVFCDSKVRVNSLCFIDEEKLLFGNVDGTIYIQPLKNKEKVLSINMPFTDIKNIIHFSQSNFVIISGKSNSISLINIKTAKIISPKYLTFKDEIHTMTLTNEQNLIVVLKNNQTYHVKFANAQNLKECIFNKNLQKAFEIIDTDPRLQGTKEHKRVEVLYNKLYANAFISLINSNKKELKKIIDIIKNIKSKTDDINLLYNAYNNYAKFKSLYLEKKYALVYNLSDKFPPLKYTPQYKKMEDTFKEVYTFAQKQILIGRQDIAKNILTPYVTVLSKRTLINLLLKQNKEFLDFLKALQKKDYKVIHSLISKYEFFKDIPGYSALQKSQEILLKNVSSAINNAKIDEAIQQIKSLQNFTCNEDELEELYDNALSVKKLLTSYEENDFKTCYALIDSDERLQKLEITKLLEKHWQKLMIECENYALQGDIQSIKETLHELISIPTRAQRTGDLLRLSFYTQIKHLINKNKFKSAENIIYSYIDIFGMDKELKVIMDNYEKYTSKKLAITHEQEKKCTRDSWIHSQIIMHP</sequence>
<dbReference type="InterPro" id="IPR036322">
    <property type="entry name" value="WD40_repeat_dom_sf"/>
</dbReference>
<dbReference type="RefSeq" id="WP_013327939.1">
    <property type="nucleotide sequence ID" value="NC_014506.1"/>
</dbReference>
<dbReference type="Gene3D" id="2.130.10.10">
    <property type="entry name" value="YVTN repeat-like/Quinoprotein amine dehydrogenase"/>
    <property type="match status" value="1"/>
</dbReference>
<evidence type="ECO:0000256" key="1">
    <source>
        <dbReference type="ARBA" id="ARBA00022574"/>
    </source>
</evidence>
<keyword evidence="1" id="KW-0853">WD repeat</keyword>
<evidence type="ECO:0000313" key="4">
    <source>
        <dbReference type="Proteomes" id="UP000007803"/>
    </source>
</evidence>
<dbReference type="PANTHER" id="PTHR44019">
    <property type="entry name" value="WD REPEAT-CONTAINING PROTEIN 55"/>
    <property type="match status" value="1"/>
</dbReference>
<dbReference type="eggNOG" id="COG2319">
    <property type="taxonomic scope" value="Bacteria"/>
</dbReference>
<accession>E0US93</accession>
<dbReference type="Proteomes" id="UP000007803">
    <property type="component" value="Chromosome"/>
</dbReference>
<dbReference type="SUPFAM" id="SSF50978">
    <property type="entry name" value="WD40 repeat-like"/>
    <property type="match status" value="1"/>
</dbReference>
<protein>
    <submittedName>
        <fullName evidence="3">WD-40 repeat protein</fullName>
    </submittedName>
</protein>
<name>E0US93_SULAO</name>
<evidence type="ECO:0000256" key="2">
    <source>
        <dbReference type="ARBA" id="ARBA00022737"/>
    </source>
</evidence>
<proteinExistence type="predicted"/>
<dbReference type="AlphaFoldDB" id="E0US93"/>
<dbReference type="PANTHER" id="PTHR44019:SF8">
    <property type="entry name" value="POC1 CENTRIOLAR PROTEIN HOMOLOG"/>
    <property type="match status" value="1"/>
</dbReference>
<dbReference type="HOGENOM" id="CLU_023785_0_0_7"/>
<dbReference type="SMART" id="SM00320">
    <property type="entry name" value="WD40"/>
    <property type="match status" value="4"/>
</dbReference>
<dbReference type="KEGG" id="sua:Saut_2144"/>
<evidence type="ECO:0000313" key="3">
    <source>
        <dbReference type="EMBL" id="ADN10186.1"/>
    </source>
</evidence>
<dbReference type="InterPro" id="IPR001680">
    <property type="entry name" value="WD40_rpt"/>
</dbReference>
<keyword evidence="2" id="KW-0677">Repeat</keyword>